<dbReference type="InterPro" id="IPR008547">
    <property type="entry name" value="DUF829_TMEM53"/>
</dbReference>
<dbReference type="AlphaFoldDB" id="A0AAD7U9I9"/>
<gene>
    <name evidence="1" type="ORF">CTAYLR_005616</name>
</gene>
<protein>
    <submittedName>
        <fullName evidence="1">Uncharacterized protein</fullName>
    </submittedName>
</protein>
<sequence>MRPRFVVVRVVARRETTLASPLVYRTVGGEVSSRLPSDGNRTDRPLAVVLGWTNSSIKVLSKYAALYAKHDCDAVMLPSPPRVVYRPSKGYEMMSAVAAALMSPELSKRPLCIAGFSVGAYLYGHLIQYLESNSQAKASIVPRLRAVVLDSPVDFEGVPRGLSKSVLNFEGVPAALSSDSTVPQKALQAMIEGYLYVFSDISRRYLSVSKTFHEHPYEVPSLWIYSDRDFTASEENIQNVASKWSKRYPDLVEKKKFEGTKHVSHFPAFPGLYEQTIDTFLTQRTSLASPE</sequence>
<dbReference type="Pfam" id="PF05705">
    <property type="entry name" value="DUF829"/>
    <property type="match status" value="1"/>
</dbReference>
<dbReference type="GO" id="GO:0017171">
    <property type="term" value="F:serine hydrolase activity"/>
    <property type="evidence" value="ECO:0007669"/>
    <property type="project" value="TreeGrafter"/>
</dbReference>
<reference evidence="1" key="1">
    <citation type="submission" date="2023-01" db="EMBL/GenBank/DDBJ databases">
        <title>Metagenome sequencing of chrysophaentin producing Chrysophaeum taylorii.</title>
        <authorList>
            <person name="Davison J."/>
            <person name="Bewley C."/>
        </authorList>
    </citation>
    <scope>NUCLEOTIDE SEQUENCE</scope>
    <source>
        <strain evidence="1">NIES-1699</strain>
    </source>
</reference>
<dbReference type="Gene3D" id="3.40.50.1820">
    <property type="entry name" value="alpha/beta hydrolase"/>
    <property type="match status" value="1"/>
</dbReference>
<organism evidence="1 2">
    <name type="scientific">Chrysophaeum taylorii</name>
    <dbReference type="NCBI Taxonomy" id="2483200"/>
    <lineage>
        <taxon>Eukaryota</taxon>
        <taxon>Sar</taxon>
        <taxon>Stramenopiles</taxon>
        <taxon>Ochrophyta</taxon>
        <taxon>Pelagophyceae</taxon>
        <taxon>Pelagomonadales</taxon>
        <taxon>Pelagomonadaceae</taxon>
        <taxon>Chrysophaeum</taxon>
    </lineage>
</organism>
<proteinExistence type="predicted"/>
<dbReference type="EMBL" id="JAQMWT010000538">
    <property type="protein sequence ID" value="KAJ8599857.1"/>
    <property type="molecule type" value="Genomic_DNA"/>
</dbReference>
<dbReference type="SUPFAM" id="SSF53474">
    <property type="entry name" value="alpha/beta-Hydrolases"/>
    <property type="match status" value="1"/>
</dbReference>
<dbReference type="PANTHER" id="PTHR20908">
    <property type="entry name" value="LD15586P"/>
    <property type="match status" value="1"/>
</dbReference>
<dbReference type="Proteomes" id="UP001230188">
    <property type="component" value="Unassembled WGS sequence"/>
</dbReference>
<evidence type="ECO:0000313" key="2">
    <source>
        <dbReference type="Proteomes" id="UP001230188"/>
    </source>
</evidence>
<evidence type="ECO:0000313" key="1">
    <source>
        <dbReference type="EMBL" id="KAJ8599857.1"/>
    </source>
</evidence>
<accession>A0AAD7U9I9</accession>
<dbReference type="PANTHER" id="PTHR20908:SF1">
    <property type="entry name" value="LD15586P"/>
    <property type="match status" value="1"/>
</dbReference>
<dbReference type="InterPro" id="IPR029058">
    <property type="entry name" value="AB_hydrolase_fold"/>
</dbReference>
<comment type="caution">
    <text evidence="1">The sequence shown here is derived from an EMBL/GenBank/DDBJ whole genome shotgun (WGS) entry which is preliminary data.</text>
</comment>
<name>A0AAD7U9I9_9STRA</name>
<keyword evidence="2" id="KW-1185">Reference proteome</keyword>